<gene>
    <name evidence="1" type="ORF">P7K49_028442</name>
</gene>
<evidence type="ECO:0000313" key="2">
    <source>
        <dbReference type="Proteomes" id="UP001266305"/>
    </source>
</evidence>
<organism evidence="1 2">
    <name type="scientific">Saguinus oedipus</name>
    <name type="common">Cotton-top tamarin</name>
    <name type="synonym">Oedipomidas oedipus</name>
    <dbReference type="NCBI Taxonomy" id="9490"/>
    <lineage>
        <taxon>Eukaryota</taxon>
        <taxon>Metazoa</taxon>
        <taxon>Chordata</taxon>
        <taxon>Craniata</taxon>
        <taxon>Vertebrata</taxon>
        <taxon>Euteleostomi</taxon>
        <taxon>Mammalia</taxon>
        <taxon>Eutheria</taxon>
        <taxon>Euarchontoglires</taxon>
        <taxon>Primates</taxon>
        <taxon>Haplorrhini</taxon>
        <taxon>Platyrrhini</taxon>
        <taxon>Cebidae</taxon>
        <taxon>Callitrichinae</taxon>
        <taxon>Saguinus</taxon>
    </lineage>
</organism>
<evidence type="ECO:0000313" key="1">
    <source>
        <dbReference type="EMBL" id="KAK2094704.1"/>
    </source>
</evidence>
<sequence length="95" mass="11072">MDTGRGGHSCLTLIKKSSGPGLRGDVEASIYTDVFGIRRHKNMTEDIFRPYCLDKTVTIYSEDYKEIVFFIRLYNLLPVTLTYTYRTTLIYNYQI</sequence>
<keyword evidence="2" id="KW-1185">Reference proteome</keyword>
<protein>
    <submittedName>
        <fullName evidence="1">Uncharacterized protein</fullName>
    </submittedName>
</protein>
<name>A0ABQ9UD11_SAGOE</name>
<dbReference type="EMBL" id="JASSZA010000014">
    <property type="protein sequence ID" value="KAK2094704.1"/>
    <property type="molecule type" value="Genomic_DNA"/>
</dbReference>
<comment type="caution">
    <text evidence="1">The sequence shown here is derived from an EMBL/GenBank/DDBJ whole genome shotgun (WGS) entry which is preliminary data.</text>
</comment>
<proteinExistence type="predicted"/>
<accession>A0ABQ9UD11</accession>
<reference evidence="1 2" key="1">
    <citation type="submission" date="2023-05" db="EMBL/GenBank/DDBJ databases">
        <title>B98-5 Cell Line De Novo Hybrid Assembly: An Optical Mapping Approach.</title>
        <authorList>
            <person name="Kananen K."/>
            <person name="Auerbach J.A."/>
            <person name="Kautto E."/>
            <person name="Blachly J.S."/>
        </authorList>
    </citation>
    <scope>NUCLEOTIDE SEQUENCE [LARGE SCALE GENOMIC DNA]</scope>
    <source>
        <strain evidence="1">B95-8</strain>
        <tissue evidence="1">Cell line</tissue>
    </source>
</reference>
<dbReference type="Proteomes" id="UP001266305">
    <property type="component" value="Unassembled WGS sequence"/>
</dbReference>